<evidence type="ECO:0000256" key="2">
    <source>
        <dbReference type="ARBA" id="ARBA00022679"/>
    </source>
</evidence>
<dbReference type="Proteomes" id="UP000528964">
    <property type="component" value="Unassembled WGS sequence"/>
</dbReference>
<evidence type="ECO:0000313" key="7">
    <source>
        <dbReference type="Proteomes" id="UP000528964"/>
    </source>
</evidence>
<evidence type="ECO:0000259" key="5">
    <source>
        <dbReference type="Pfam" id="PF02797"/>
    </source>
</evidence>
<dbReference type="EMBL" id="JACIDR010000002">
    <property type="protein sequence ID" value="MBB3972693.1"/>
    <property type="molecule type" value="Genomic_DNA"/>
</dbReference>
<evidence type="ECO:0000256" key="3">
    <source>
        <dbReference type="PIRSR" id="PIRSR000451-1"/>
    </source>
</evidence>
<feature type="domain" description="Chalcone/stilbene synthase N-terminal" evidence="4">
    <location>
        <begin position="36"/>
        <end position="213"/>
    </location>
</feature>
<protein>
    <submittedName>
        <fullName evidence="6">Putative naringenin-chalcone synthase</fullName>
    </submittedName>
</protein>
<dbReference type="GO" id="GO:0030639">
    <property type="term" value="P:polyketide biosynthetic process"/>
    <property type="evidence" value="ECO:0007669"/>
    <property type="project" value="TreeGrafter"/>
</dbReference>
<dbReference type="Gene3D" id="3.40.47.10">
    <property type="match status" value="2"/>
</dbReference>
<dbReference type="PANTHER" id="PTHR11877:SF46">
    <property type="entry name" value="TYPE III POLYKETIDE SYNTHASE A"/>
    <property type="match status" value="1"/>
</dbReference>
<dbReference type="Pfam" id="PF02797">
    <property type="entry name" value="Chal_sti_synt_C"/>
    <property type="match status" value="1"/>
</dbReference>
<dbReference type="InterPro" id="IPR016039">
    <property type="entry name" value="Thiolase-like"/>
</dbReference>
<comment type="caution">
    <text evidence="6">The sequence shown here is derived from an EMBL/GenBank/DDBJ whole genome shotgun (WGS) entry which is preliminary data.</text>
</comment>
<dbReference type="SUPFAM" id="SSF53901">
    <property type="entry name" value="Thiolase-like"/>
    <property type="match status" value="1"/>
</dbReference>
<proteinExistence type="inferred from homology"/>
<sequence>MTQAYVNRIASATPPNDVHGAFVDFAERQLEGTRESRLFQRMASRAQIEHRWSFLSADDPQENGALDRDSFYVVGRFPSTAARMKRYEADAPRLAAEAVERLDLGPDAKSLTHLIVVSCTGLSAPGVDFDLIARFGLNTSIERSSIGFMGCYAAINGLKLARHIVRSEPRSKVLLVCLELCTLHLNESPSLEQLLSFLVFGDGCAAALVTAEPWGISLDSFHAVMAPGTAEEIRWNIRDLGFDMFLSGKVPAELGHTLKDSIERILVGRPVDEIDLWAVHPGGRSVLDAVETGLGLGGDALSASREVLRANGNMSSATILFVLEEIMRDAGAGRLGCALAFGPGLVAETMMFRTAGR</sequence>
<accession>A0A7W6GF29</accession>
<evidence type="ECO:0000313" key="6">
    <source>
        <dbReference type="EMBL" id="MBB3972693.1"/>
    </source>
</evidence>
<gene>
    <name evidence="6" type="ORF">GGR24_001350</name>
</gene>
<reference evidence="6 7" key="1">
    <citation type="submission" date="2020-08" db="EMBL/GenBank/DDBJ databases">
        <title>Genomic Encyclopedia of Type Strains, Phase IV (KMG-IV): sequencing the most valuable type-strain genomes for metagenomic binning, comparative biology and taxonomic classification.</title>
        <authorList>
            <person name="Goeker M."/>
        </authorList>
    </citation>
    <scope>NUCLEOTIDE SEQUENCE [LARGE SCALE GENOMIC DNA]</scope>
    <source>
        <strain evidence="6 7">DSM 25481</strain>
    </source>
</reference>
<dbReference type="InterPro" id="IPR011141">
    <property type="entry name" value="Polyketide_synthase_type-III"/>
</dbReference>
<dbReference type="Pfam" id="PF00195">
    <property type="entry name" value="Chal_sti_synt_N"/>
    <property type="match status" value="1"/>
</dbReference>
<feature type="domain" description="Chalcone/stilbene synthase C-terminal" evidence="5">
    <location>
        <begin position="225"/>
        <end position="354"/>
    </location>
</feature>
<dbReference type="InterPro" id="IPR001099">
    <property type="entry name" value="Chalcone/stilbene_synt_N"/>
</dbReference>
<dbReference type="InterPro" id="IPR012328">
    <property type="entry name" value="Chalcone/stilbene_synt_C"/>
</dbReference>
<comment type="similarity">
    <text evidence="1">Belongs to the thiolase-like superfamily. Chalcone/stilbene synthases family.</text>
</comment>
<dbReference type="RefSeq" id="WP_183394581.1">
    <property type="nucleotide sequence ID" value="NZ_JACIDR010000002.1"/>
</dbReference>
<name>A0A7W6GF29_9HYPH</name>
<dbReference type="GO" id="GO:0016747">
    <property type="term" value="F:acyltransferase activity, transferring groups other than amino-acyl groups"/>
    <property type="evidence" value="ECO:0007669"/>
    <property type="project" value="InterPro"/>
</dbReference>
<dbReference type="AlphaFoldDB" id="A0A7W6GF29"/>
<feature type="active site" description="Acyl-thioester intermediate" evidence="3">
    <location>
        <position position="151"/>
    </location>
</feature>
<dbReference type="CDD" id="cd00831">
    <property type="entry name" value="CHS_like"/>
    <property type="match status" value="1"/>
</dbReference>
<dbReference type="PIRSF" id="PIRSF000451">
    <property type="entry name" value="PKS_III"/>
    <property type="match status" value="1"/>
</dbReference>
<dbReference type="PANTHER" id="PTHR11877">
    <property type="entry name" value="HYDROXYMETHYLGLUTARYL-COA SYNTHASE"/>
    <property type="match status" value="1"/>
</dbReference>
<keyword evidence="2" id="KW-0808">Transferase</keyword>
<organism evidence="6 7">
    <name type="scientific">Hansschlegelia beijingensis</name>
    <dbReference type="NCBI Taxonomy" id="1133344"/>
    <lineage>
        <taxon>Bacteria</taxon>
        <taxon>Pseudomonadati</taxon>
        <taxon>Pseudomonadota</taxon>
        <taxon>Alphaproteobacteria</taxon>
        <taxon>Hyphomicrobiales</taxon>
        <taxon>Methylopilaceae</taxon>
        <taxon>Hansschlegelia</taxon>
    </lineage>
</organism>
<evidence type="ECO:0000259" key="4">
    <source>
        <dbReference type="Pfam" id="PF00195"/>
    </source>
</evidence>
<keyword evidence="7" id="KW-1185">Reference proteome</keyword>
<evidence type="ECO:0000256" key="1">
    <source>
        <dbReference type="ARBA" id="ARBA00005531"/>
    </source>
</evidence>